<dbReference type="Pfam" id="PF19783">
    <property type="entry name" value="DUF6268"/>
    <property type="match status" value="1"/>
</dbReference>
<keyword evidence="4" id="KW-1185">Reference proteome</keyword>
<keyword evidence="1" id="KW-0732">Signal</keyword>
<evidence type="ECO:0000313" key="3">
    <source>
        <dbReference type="EMBL" id="KYG74034.1"/>
    </source>
</evidence>
<accession>A0A150X5S0</accession>
<feature type="domain" description="DUF6268" evidence="2">
    <location>
        <begin position="17"/>
        <end position="250"/>
    </location>
</feature>
<organism evidence="3 4">
    <name type="scientific">Roseivirga spongicola</name>
    <dbReference type="NCBI Taxonomy" id="333140"/>
    <lineage>
        <taxon>Bacteria</taxon>
        <taxon>Pseudomonadati</taxon>
        <taxon>Bacteroidota</taxon>
        <taxon>Cytophagia</taxon>
        <taxon>Cytophagales</taxon>
        <taxon>Roseivirgaceae</taxon>
        <taxon>Roseivirga</taxon>
    </lineage>
</organism>
<comment type="caution">
    <text evidence="3">The sequence shown here is derived from an EMBL/GenBank/DDBJ whole genome shotgun (WGS) entry which is preliminary data.</text>
</comment>
<evidence type="ECO:0000259" key="2">
    <source>
        <dbReference type="Pfam" id="PF19783"/>
    </source>
</evidence>
<dbReference type="RefSeq" id="WP_068223351.1">
    <property type="nucleotide sequence ID" value="NZ_CP139724.1"/>
</dbReference>
<sequence length="315" mass="36522">MRVLKLLTLLLLIASTAHAQKLLEFRPKVIEVGYRGFTDYQTLYSDGQPENKFVSDQLFTVRLGVPLVLKEKTLFGLQLKYLRQQYNTIFIPQDNDNIYRYLNEKKLVNTGVNFLFQRKLDDQRKLTFMGVTELASDTSSVDRYSARYLLSAAYNVRKSEKLELGYGLIVNYALGVLNVYPTLAYNRALSSKMMIESFLPSYASLRYHPSEKAYLILKAQFDNWRFNVTNALSQEQNQLTLQRADFIMSLAFEREIHDWLWATAEASYVNNVAYIISLPGERLNNPIQEYKLKDAGYLKFSLVVVPPKKLWDKAK</sequence>
<protein>
    <recommendedName>
        <fullName evidence="2">DUF6268 domain-containing protein</fullName>
    </recommendedName>
</protein>
<evidence type="ECO:0000256" key="1">
    <source>
        <dbReference type="SAM" id="SignalP"/>
    </source>
</evidence>
<proteinExistence type="predicted"/>
<dbReference type="Proteomes" id="UP000075606">
    <property type="component" value="Unassembled WGS sequence"/>
</dbReference>
<dbReference type="EMBL" id="LRPC01000028">
    <property type="protein sequence ID" value="KYG74034.1"/>
    <property type="molecule type" value="Genomic_DNA"/>
</dbReference>
<reference evidence="3 4" key="1">
    <citation type="submission" date="2016-01" db="EMBL/GenBank/DDBJ databases">
        <title>Genome sequencing of Roseivirga spongicola UST030701-084.</title>
        <authorList>
            <person name="Selvaratnam C."/>
            <person name="Thevarajoo S."/>
            <person name="Goh K.M."/>
            <person name="Ee R."/>
            <person name="Chan K.-G."/>
            <person name="Chong C.S."/>
        </authorList>
    </citation>
    <scope>NUCLEOTIDE SEQUENCE [LARGE SCALE GENOMIC DNA]</scope>
    <source>
        <strain evidence="3 4">UST030701-084</strain>
    </source>
</reference>
<evidence type="ECO:0000313" key="4">
    <source>
        <dbReference type="Proteomes" id="UP000075606"/>
    </source>
</evidence>
<feature type="signal peptide" evidence="1">
    <location>
        <begin position="1"/>
        <end position="19"/>
    </location>
</feature>
<feature type="chain" id="PRO_5007574233" description="DUF6268 domain-containing protein" evidence="1">
    <location>
        <begin position="20"/>
        <end position="315"/>
    </location>
</feature>
<dbReference type="STRING" id="333140.AWW68_15345"/>
<dbReference type="InterPro" id="IPR046235">
    <property type="entry name" value="DUF6268"/>
</dbReference>
<dbReference type="AlphaFoldDB" id="A0A150X5S0"/>
<name>A0A150X5S0_9BACT</name>
<gene>
    <name evidence="3" type="ORF">AWW68_15345</name>
</gene>
<dbReference type="OrthoDB" id="1112363at2"/>